<gene>
    <name evidence="2" type="ORF">MM415A01046_0001</name>
</gene>
<organism evidence="2">
    <name type="scientific">viral metagenome</name>
    <dbReference type="NCBI Taxonomy" id="1070528"/>
    <lineage>
        <taxon>unclassified sequences</taxon>
        <taxon>metagenomes</taxon>
        <taxon>organismal metagenomes</taxon>
    </lineage>
</organism>
<accession>A0A6M3KAB0</accession>
<evidence type="ECO:0000313" key="2">
    <source>
        <dbReference type="EMBL" id="QJA78604.1"/>
    </source>
</evidence>
<sequence length="84" mass="9686">MDKDKIDKRFDEVFAEADLEEVGVVEELTVGKSGGLVVKYKNKDGKETVVDVVEENKKIKWRDRHKGSPKKQRTWKGGTYGRFE</sequence>
<dbReference type="EMBL" id="MT142345">
    <property type="protein sequence ID" value="QJA78604.1"/>
    <property type="molecule type" value="Genomic_DNA"/>
</dbReference>
<feature type="compositionally biased region" description="Basic residues" evidence="1">
    <location>
        <begin position="62"/>
        <end position="74"/>
    </location>
</feature>
<protein>
    <submittedName>
        <fullName evidence="2">Uncharacterized protein</fullName>
    </submittedName>
</protein>
<dbReference type="AlphaFoldDB" id="A0A6M3KAB0"/>
<evidence type="ECO:0000256" key="1">
    <source>
        <dbReference type="SAM" id="MobiDB-lite"/>
    </source>
</evidence>
<reference evidence="2" key="1">
    <citation type="submission" date="2020-03" db="EMBL/GenBank/DDBJ databases">
        <title>The deep terrestrial virosphere.</title>
        <authorList>
            <person name="Holmfeldt K."/>
            <person name="Nilsson E."/>
            <person name="Simone D."/>
            <person name="Lopez-Fernandez M."/>
            <person name="Wu X."/>
            <person name="de Brujin I."/>
            <person name="Lundin D."/>
            <person name="Andersson A."/>
            <person name="Bertilsson S."/>
            <person name="Dopson M."/>
        </authorList>
    </citation>
    <scope>NUCLEOTIDE SEQUENCE</scope>
    <source>
        <strain evidence="2">MM415A01046</strain>
    </source>
</reference>
<name>A0A6M3KAB0_9ZZZZ</name>
<feature type="region of interest" description="Disordered" evidence="1">
    <location>
        <begin position="62"/>
        <end position="84"/>
    </location>
</feature>
<proteinExistence type="predicted"/>